<dbReference type="PROSITE" id="PS51257">
    <property type="entry name" value="PROKAR_LIPOPROTEIN"/>
    <property type="match status" value="1"/>
</dbReference>
<comment type="caution">
    <text evidence="2">The sequence shown here is derived from an EMBL/GenBank/DDBJ whole genome shotgun (WGS) entry which is preliminary data.</text>
</comment>
<gene>
    <name evidence="2" type="ORF">QNM18_17805</name>
</gene>
<name>A0ABT7EPD8_9GAMM</name>
<protein>
    <recommendedName>
        <fullName evidence="4">Lipoprotein</fullName>
    </recommendedName>
</protein>
<feature type="chain" id="PRO_5046193959" description="Lipoprotein" evidence="1">
    <location>
        <begin position="19"/>
        <end position="245"/>
    </location>
</feature>
<sequence length="245" mass="27785">MIRAIAILIFSIILSSCAVKPAKVLPVDYKYDDNVKIGFVSLISEKPTHSHIGITVFNNFTKDLDVKWELNQHIFDALSKEFNKQKSYELVNLSQDPSSKQFFHNQNLFTKKGDFTDVNGPELNSIVNSLSVKDLDAIIVVRSFKVFYNQNFESIRESMGKQGDHGFKSRTGEGMTFNSAIGINMYSIEPKAHYVGWQYLGLIGQKVIPQPSDYENLTISELSSYEKQLKDNINNKVKEFVSKAP</sequence>
<dbReference type="RefSeq" id="WP_284138017.1">
    <property type="nucleotide sequence ID" value="NZ_JASJUT010000008.1"/>
</dbReference>
<keyword evidence="1" id="KW-0732">Signal</keyword>
<reference evidence="2 3" key="1">
    <citation type="submission" date="2023-05" db="EMBL/GenBank/DDBJ databases">
        <title>Pseudoalteromonas ardens sp. nov., Pseudoalteromonas obscura sp. nov., and Pseudoalteromonas umbrosa sp. nov., isolated from the coral Montipora capitata.</title>
        <authorList>
            <person name="Thomas E.M."/>
            <person name="Smith E.M."/>
            <person name="Papke E."/>
            <person name="Shlafstein M.D."/>
            <person name="Oline D.K."/>
            <person name="Videau P."/>
            <person name="Saw J.H."/>
            <person name="Strangman W.K."/>
            <person name="Ushijima B."/>
        </authorList>
    </citation>
    <scope>NUCLEOTIDE SEQUENCE [LARGE SCALE GENOMIC DNA]</scope>
    <source>
        <strain evidence="2 3">P94</strain>
    </source>
</reference>
<dbReference type="Proteomes" id="UP001231915">
    <property type="component" value="Unassembled WGS sequence"/>
</dbReference>
<accession>A0ABT7EPD8</accession>
<evidence type="ECO:0008006" key="4">
    <source>
        <dbReference type="Google" id="ProtNLM"/>
    </source>
</evidence>
<dbReference type="EMBL" id="JASJUT010000008">
    <property type="protein sequence ID" value="MDK2596910.1"/>
    <property type="molecule type" value="Genomic_DNA"/>
</dbReference>
<evidence type="ECO:0000313" key="2">
    <source>
        <dbReference type="EMBL" id="MDK2596910.1"/>
    </source>
</evidence>
<feature type="signal peptide" evidence="1">
    <location>
        <begin position="1"/>
        <end position="18"/>
    </location>
</feature>
<proteinExistence type="predicted"/>
<evidence type="ECO:0000313" key="3">
    <source>
        <dbReference type="Proteomes" id="UP001231915"/>
    </source>
</evidence>
<evidence type="ECO:0000256" key="1">
    <source>
        <dbReference type="SAM" id="SignalP"/>
    </source>
</evidence>
<organism evidence="2 3">
    <name type="scientific">Pseudoalteromonas obscura</name>
    <dbReference type="NCBI Taxonomy" id="3048491"/>
    <lineage>
        <taxon>Bacteria</taxon>
        <taxon>Pseudomonadati</taxon>
        <taxon>Pseudomonadota</taxon>
        <taxon>Gammaproteobacteria</taxon>
        <taxon>Alteromonadales</taxon>
        <taxon>Pseudoalteromonadaceae</taxon>
        <taxon>Pseudoalteromonas</taxon>
    </lineage>
</organism>
<keyword evidence="3" id="KW-1185">Reference proteome</keyword>